<proteinExistence type="predicted"/>
<dbReference type="RefSeq" id="WP_235055850.1">
    <property type="nucleotide sequence ID" value="NZ_JAKFHA010000021.1"/>
</dbReference>
<dbReference type="PANTHER" id="PTHR33055">
    <property type="entry name" value="TRANSPOSASE FOR INSERTION SEQUENCE ELEMENT IS1111A"/>
    <property type="match status" value="1"/>
</dbReference>
<dbReference type="Proteomes" id="UP001165378">
    <property type="component" value="Unassembled WGS sequence"/>
</dbReference>
<dbReference type="Pfam" id="PF01548">
    <property type="entry name" value="DEDD_Tnp_IS110"/>
    <property type="match status" value="1"/>
</dbReference>
<keyword evidence="4" id="KW-1185">Reference proteome</keyword>
<evidence type="ECO:0000259" key="2">
    <source>
        <dbReference type="Pfam" id="PF02371"/>
    </source>
</evidence>
<evidence type="ECO:0000313" key="4">
    <source>
        <dbReference type="Proteomes" id="UP001165378"/>
    </source>
</evidence>
<organism evidence="3 4">
    <name type="scientific">Yinghuangia soli</name>
    <dbReference type="NCBI Taxonomy" id="2908204"/>
    <lineage>
        <taxon>Bacteria</taxon>
        <taxon>Bacillati</taxon>
        <taxon>Actinomycetota</taxon>
        <taxon>Actinomycetes</taxon>
        <taxon>Kitasatosporales</taxon>
        <taxon>Streptomycetaceae</taxon>
        <taxon>Yinghuangia</taxon>
    </lineage>
</organism>
<dbReference type="InterPro" id="IPR003346">
    <property type="entry name" value="Transposase_20"/>
</dbReference>
<reference evidence="3" key="1">
    <citation type="submission" date="2022-01" db="EMBL/GenBank/DDBJ databases">
        <title>Genome-Based Taxonomic Classification of the Phylum Actinobacteria.</title>
        <authorList>
            <person name="Gao Y."/>
        </authorList>
    </citation>
    <scope>NUCLEOTIDE SEQUENCE</scope>
    <source>
        <strain evidence="3">KLBMP 8922</strain>
    </source>
</reference>
<feature type="domain" description="Transposase IS116/IS110/IS902 C-terminal" evidence="2">
    <location>
        <begin position="268"/>
        <end position="353"/>
    </location>
</feature>
<dbReference type="GO" id="GO:0006313">
    <property type="term" value="P:DNA transposition"/>
    <property type="evidence" value="ECO:0007669"/>
    <property type="project" value="InterPro"/>
</dbReference>
<name>A0AA41Q446_9ACTN</name>
<dbReference type="EMBL" id="JAKFHA010000021">
    <property type="protein sequence ID" value="MCF2531184.1"/>
    <property type="molecule type" value="Genomic_DNA"/>
</dbReference>
<accession>A0AA41Q446</accession>
<evidence type="ECO:0000259" key="1">
    <source>
        <dbReference type="Pfam" id="PF01548"/>
    </source>
</evidence>
<dbReference type="PANTHER" id="PTHR33055:SF3">
    <property type="entry name" value="PUTATIVE TRANSPOSASE FOR IS117-RELATED"/>
    <property type="match status" value="1"/>
</dbReference>
<sequence>MSRIWAGIDSGKGHHHCLAVDADGKTLLSRRVVNDEPDLLQLIADVLALADGGEVTWAIDMAGGEPALLLALLIGHGQDVLYMPGRLVNRASDGYRGEGKTDARDAYVIADQARMRRDLRPVRAGDEATVDLKLLTRRRADLVEDRTRTVNRLRGTLLGMFPGLERALDVTNTGPLVLLTGYQTPTASRRAGTARLAKWLANRKVRGARSLAEAAVEAAARQHTAVPGEKTIAQLVHTLAREVMALNERIAEMDKLIEGRFREHELADIVQSVPGIGAILGAEFLAAVGGSLGDFDSPDALAAFAGVAPAPHDSGRVHGNLHRPVGYHRRLQRVFYTSALVSIRCDPNSRKFYDRKRSEGKKHVQAVLALARRRTNVLWALIRDRRCYQVTPPVTTAA</sequence>
<dbReference type="Pfam" id="PF02371">
    <property type="entry name" value="Transposase_20"/>
    <property type="match status" value="1"/>
</dbReference>
<protein>
    <submittedName>
        <fullName evidence="3">IS110 family transposase</fullName>
    </submittedName>
</protein>
<dbReference type="InterPro" id="IPR002525">
    <property type="entry name" value="Transp_IS110-like_N"/>
</dbReference>
<dbReference type="InterPro" id="IPR047650">
    <property type="entry name" value="Transpos_IS110"/>
</dbReference>
<dbReference type="GO" id="GO:0004803">
    <property type="term" value="F:transposase activity"/>
    <property type="evidence" value="ECO:0007669"/>
    <property type="project" value="InterPro"/>
</dbReference>
<gene>
    <name evidence="3" type="ORF">LZ495_28750</name>
</gene>
<dbReference type="AlphaFoldDB" id="A0AA41Q446"/>
<dbReference type="GO" id="GO:0003677">
    <property type="term" value="F:DNA binding"/>
    <property type="evidence" value="ECO:0007669"/>
    <property type="project" value="InterPro"/>
</dbReference>
<feature type="domain" description="Transposase IS110-like N-terminal" evidence="1">
    <location>
        <begin position="6"/>
        <end position="162"/>
    </location>
</feature>
<dbReference type="NCBIfam" id="NF033542">
    <property type="entry name" value="transpos_IS110"/>
    <property type="match status" value="1"/>
</dbReference>
<evidence type="ECO:0000313" key="3">
    <source>
        <dbReference type="EMBL" id="MCF2531184.1"/>
    </source>
</evidence>
<comment type="caution">
    <text evidence="3">The sequence shown here is derived from an EMBL/GenBank/DDBJ whole genome shotgun (WGS) entry which is preliminary data.</text>
</comment>